<dbReference type="Gene3D" id="3.40.50.300">
    <property type="entry name" value="P-loop containing nucleotide triphosphate hydrolases"/>
    <property type="match status" value="2"/>
</dbReference>
<gene>
    <name evidence="3" type="primary">mobF</name>
    <name evidence="3" type="ORF">ACFFN0_03275</name>
</gene>
<reference evidence="3 4" key="1">
    <citation type="submission" date="2024-09" db="EMBL/GenBank/DDBJ databases">
        <authorList>
            <person name="Sun Q."/>
            <person name="Mori K."/>
        </authorList>
    </citation>
    <scope>NUCLEOTIDE SEQUENCE [LARGE SCALE GENOMIC DNA]</scope>
    <source>
        <strain evidence="3 4">JCM 12763</strain>
    </source>
</reference>
<dbReference type="InterPro" id="IPR014862">
    <property type="entry name" value="TrwC"/>
</dbReference>
<feature type="region of interest" description="Disordered" evidence="1">
    <location>
        <begin position="1234"/>
        <end position="1280"/>
    </location>
</feature>
<dbReference type="RefSeq" id="WP_377465639.1">
    <property type="nucleotide sequence ID" value="NZ_JBHMAX010000007.1"/>
</dbReference>
<evidence type="ECO:0000313" key="3">
    <source>
        <dbReference type="EMBL" id="MFB9731061.1"/>
    </source>
</evidence>
<feature type="domain" description="TrwC relaxase" evidence="2">
    <location>
        <begin position="8"/>
        <end position="400"/>
    </location>
</feature>
<dbReference type="SUPFAM" id="SSF52540">
    <property type="entry name" value="P-loop containing nucleoside triphosphate hydrolases"/>
    <property type="match status" value="2"/>
</dbReference>
<protein>
    <submittedName>
        <fullName evidence="3">MobF family relaxase</fullName>
    </submittedName>
</protein>
<comment type="caution">
    <text evidence="3">The sequence shown here is derived from an EMBL/GenBank/DDBJ whole genome shotgun (WGS) entry which is preliminary data.</text>
</comment>
<feature type="compositionally biased region" description="Basic and acidic residues" evidence="1">
    <location>
        <begin position="1261"/>
        <end position="1273"/>
    </location>
</feature>
<feature type="region of interest" description="Disordered" evidence="1">
    <location>
        <begin position="375"/>
        <end position="394"/>
    </location>
</feature>
<evidence type="ECO:0000259" key="2">
    <source>
        <dbReference type="Pfam" id="PF08751"/>
    </source>
</evidence>
<dbReference type="CDD" id="cd17933">
    <property type="entry name" value="DEXSc_RecD-like"/>
    <property type="match status" value="1"/>
</dbReference>
<evidence type="ECO:0000313" key="4">
    <source>
        <dbReference type="Proteomes" id="UP001589613"/>
    </source>
</evidence>
<dbReference type="SUPFAM" id="SSF55464">
    <property type="entry name" value="Origin of replication-binding domain, RBD-like"/>
    <property type="match status" value="1"/>
</dbReference>
<name>A0ABV5UZT5_9MICO</name>
<dbReference type="InterPro" id="IPR027417">
    <property type="entry name" value="P-loop_NTPase"/>
</dbReference>
<dbReference type="Proteomes" id="UP001589613">
    <property type="component" value="Unassembled WGS sequence"/>
</dbReference>
<keyword evidence="4" id="KW-1185">Reference proteome</keyword>
<feature type="compositionally biased region" description="Basic and acidic residues" evidence="1">
    <location>
        <begin position="379"/>
        <end position="394"/>
    </location>
</feature>
<dbReference type="EMBL" id="JBHMAX010000007">
    <property type="protein sequence ID" value="MFB9731061.1"/>
    <property type="molecule type" value="Genomic_DNA"/>
</dbReference>
<sequence length="1280" mass="138030">MTLHKLAAGSGYTYLTKQVAAHDATERRQAGLAAYYEEKGEAPGRWLGTGLAGLDLKVGDVVTEEQMKLLFGQGRHPRSNEPEAAAKGWGGLGRAFPTFDATSLRQVTARAFSEHNTSRGLAWNAPIPAEERAAIRTQVAQRAFEQRHGRAPVDEAELTRFIARASRPAQVPVAGFDLTFSPVKSVSALWALASPEIAEQVEAAHHGAVRATLAMLEREVAFTRVGKGGIRQVPVTGLVAAAFDHRDSRTGDPDLHTHVVVSNKVQSLPEEGGRWLTLDGRMLFKAKVMASEHYNTHLEAGLVDRLGVTFSDRPGQEGKRPVREIDGVDPGLLSAWSSRRQAIEARQRELAATFRADHGRTPTTVESLALAQQANLETRPGKHEPRSEAEQRQTWREQATVVLARNDQSPDDVVAAAVGARWGRDQGPSKGGDRGRGQDACIVAGQEVGTRQQGRFRGRLQGRGGDVRPQVVAARVLKVLEGSRATWQVWHVRAETLRQLRTAQVPLDKLEEHAREVERWVLQGFSVPVGVPPELGEPRVLRRPDGQSAHTVHGSQTYTSKAILAAEEELLALGLRRDGRQADPLIVDEVLADQSADGPSLDRSQTAMIRNLTTSGCRVQVALAPAGAGKTAALRVLARAWEASGGTVLGLAPTAVAAEELGKATGIHADTLAKYLHHTPAGSASPETGTTSAVVGAVAPGTLVLIDEAGMAGTRDLAAVVRHVVDAGGSVRLVGDDQQLAAVAAGGIFRDLAEQGHAHGTTATLTELHRFTDPSEGAATLAIRDGDPAALDHYLDHGRIHTGDTGDVVEAAYAAWNADKDAGRSSLLLAATRDTVRELNQRARQDRLDATVSTPGQEVPLADGTRASAGDTILTRRNDRNLRDTDGSWVKNGDRWHVLAVRQDGGVLVERQADRRRSRLGRLTLPVEYVAEHVQLGYASTIHGAQGATVDTTHTVLNGTETRQALYVALSRGRQTNHLYLDTPTPSLDGVGPEVQDTVVEPRQVLTDILGRDGRAQSATTVERGDAAQLLRQAVLAYQDALPVLAQNHLGREQMADLDEALEKWMPGLTGQPAYPHLRGQLALRWVDGTPPGAVIEQATWYRGKQSLVEADDPAAALAWRIAGTTPASHRDKPLPWLPDVPTVLRQDSGTSDYVDRLTHQIEQLAERVAVQGQQAGASVRPWQRSLPPDVDDQFLGDLTVWRAAHDIAPTDPNPTGPPITEPDVARHQNRLIRRLSAPPTATGKRNVDAGGEGLRASQQRAERQRLSDDASRHLSGPYR</sequence>
<dbReference type="NCBIfam" id="NF041492">
    <property type="entry name" value="MobF"/>
    <property type="match status" value="1"/>
</dbReference>
<proteinExistence type="predicted"/>
<dbReference type="Pfam" id="PF08751">
    <property type="entry name" value="TrwC"/>
    <property type="match status" value="1"/>
</dbReference>
<accession>A0ABV5UZT5</accession>
<evidence type="ECO:0000256" key="1">
    <source>
        <dbReference type="SAM" id="MobiDB-lite"/>
    </source>
</evidence>
<dbReference type="CDD" id="cd18809">
    <property type="entry name" value="SF1_C_RecD"/>
    <property type="match status" value="1"/>
</dbReference>
<organism evidence="3 4">
    <name type="scientific">Ornithinimicrobium kibberense</name>
    <dbReference type="NCBI Taxonomy" id="282060"/>
    <lineage>
        <taxon>Bacteria</taxon>
        <taxon>Bacillati</taxon>
        <taxon>Actinomycetota</taxon>
        <taxon>Actinomycetes</taxon>
        <taxon>Micrococcales</taxon>
        <taxon>Ornithinimicrobiaceae</taxon>
        <taxon>Ornithinimicrobium</taxon>
    </lineage>
</organism>
<dbReference type="Pfam" id="PF13604">
    <property type="entry name" value="AAA_30"/>
    <property type="match status" value="1"/>
</dbReference>
<dbReference type="Gene3D" id="2.30.30.940">
    <property type="match status" value="1"/>
</dbReference>